<sequence>MFLTFKHWKHEAVFWKKVYHFSFLVIIFSSPFWILVSANDDGVTSTNGDVVQDDVEMTTTSFIEYKNIASEQIIPQNLPPPTIRASFVESGVVKEVLSEIEGDTLVLPVDKFDLHLGQDVPTRSLRLSCNASFPVEWIYEGFGAPFHTISKSYRHITNFSDPSTYTFSVFLDLIKNDERNSGKYECKGISQNATGRTYFNLYVPGENLFLFVKSQKTELTRNSTKFVVPCPISNPRYASFIKLYKQSRIKSASKLSLFSAKENITLTFAGDRQPRIVDFEVNPASQYPFVATFEIHPTNASSEHTVITCVTTNDEVLHTWEYSTYDDVSLQKFYFDAQKRYQDARYVCCSNSYYKPKLEYTFCRSETECSMKKLTFDQDDETKDSLLGEHRDRISTLNSSCTYFNPYLKYTLPSGMLRCSVQGVNGFVSRDFMYYFNPYRIYQAYTDDKFDAGKVQASESIMKLSKTSKNALVGERQRFLCYFSELFLANGIVWRVEYNNGSSVFLDSSYDNMNSNTSFSQIEIKFNDTSVRAIHCYAPVLSSRTTWRNVTGLIFVRESPQLRASIQTESGEVLKQIEINSTTGVILDKTTLEILNNSVDGVSGSKLNTFFALDCNASYPVDFSYAGEGSPNLEYIANRVVNGSVLDANAYGYSAKLRFGEVDNQIVGRYSCISSTREFGHRNQQENILANVNVFVPGNNLFVSSDNQTYRAWEYRDSVLIPCPVTDPRPNITLLKYSNETKKFQPLENSKIPINFDPLYGFSLTKNHTSSLYGLYKCFSPEQNQSSGIIQVYLPSDAIRVTPYVKEMQILTNETQSFKCESKENVTITFSDDPTGKLKYRNITHDVDFSSHYPYIATYEAKIGDLTNLTLINCTSINESRSMHTWEMYPGDGAFIDQLIYDNVTAELKCCTQPFRVPTLEWVNCSSVTECTLKQSACLTQNKCQPGDYVLTEELDKSKVNNGCLTFDVKERPHGLLKCVVKGVHKIVAQAMVYYYDEEKDYEVHDGYFLGTKMFDKFSVPNDKIMKLTRDWPPSSQNITRGEKVRFDCAGSKFFVSSTLKWALEATNGTIYYMYGKDISNYTQVRSQLDIEFDTTTWKSIFCMAPNWKEYFGWRNVSMPLAFENSTSSSINNTQVFNLT</sequence>
<gene>
    <name evidence="2" type="ORF">Fcan01_14655</name>
</gene>
<proteinExistence type="predicted"/>
<keyword evidence="1" id="KW-0812">Transmembrane</keyword>
<keyword evidence="3" id="KW-1185">Reference proteome</keyword>
<evidence type="ECO:0008006" key="4">
    <source>
        <dbReference type="Google" id="ProtNLM"/>
    </source>
</evidence>
<dbReference type="Proteomes" id="UP000198287">
    <property type="component" value="Unassembled WGS sequence"/>
</dbReference>
<keyword evidence="1" id="KW-1133">Transmembrane helix</keyword>
<keyword evidence="1" id="KW-0472">Membrane</keyword>
<accession>A0A226E1F7</accession>
<evidence type="ECO:0000313" key="2">
    <source>
        <dbReference type="EMBL" id="OXA50864.1"/>
    </source>
</evidence>
<feature type="transmembrane region" description="Helical" evidence="1">
    <location>
        <begin position="18"/>
        <end position="36"/>
    </location>
</feature>
<dbReference type="EMBL" id="LNIX01000008">
    <property type="protein sequence ID" value="OXA50864.1"/>
    <property type="molecule type" value="Genomic_DNA"/>
</dbReference>
<dbReference type="AlphaFoldDB" id="A0A226E1F7"/>
<dbReference type="PANTHER" id="PTHR15360">
    <property type="entry name" value="PLATELET-DERIVED GROWTH FACTOR RECEPTOR LIKE"/>
    <property type="match status" value="1"/>
</dbReference>
<name>A0A226E1F7_FOLCA</name>
<dbReference type="OrthoDB" id="9864753at2759"/>
<dbReference type="PANTHER" id="PTHR15360:SF4">
    <property type="entry name" value="PROTEIN KINASE DOMAIN-CONTAINING PROTEIN"/>
    <property type="match status" value="1"/>
</dbReference>
<dbReference type="Gene3D" id="2.60.40.10">
    <property type="entry name" value="Immunoglobulins"/>
    <property type="match status" value="1"/>
</dbReference>
<reference evidence="2 3" key="1">
    <citation type="submission" date="2015-12" db="EMBL/GenBank/DDBJ databases">
        <title>The genome of Folsomia candida.</title>
        <authorList>
            <person name="Faddeeva A."/>
            <person name="Derks M.F."/>
            <person name="Anvar Y."/>
            <person name="Smit S."/>
            <person name="Van Straalen N."/>
            <person name="Roelofs D."/>
        </authorList>
    </citation>
    <scope>NUCLEOTIDE SEQUENCE [LARGE SCALE GENOMIC DNA]</scope>
    <source>
        <strain evidence="2 3">VU population</strain>
        <tissue evidence="2">Whole body</tissue>
    </source>
</reference>
<evidence type="ECO:0000256" key="1">
    <source>
        <dbReference type="SAM" id="Phobius"/>
    </source>
</evidence>
<dbReference type="InterPro" id="IPR013783">
    <property type="entry name" value="Ig-like_fold"/>
</dbReference>
<evidence type="ECO:0000313" key="3">
    <source>
        <dbReference type="Proteomes" id="UP000198287"/>
    </source>
</evidence>
<organism evidence="2 3">
    <name type="scientific">Folsomia candida</name>
    <name type="common">Springtail</name>
    <dbReference type="NCBI Taxonomy" id="158441"/>
    <lineage>
        <taxon>Eukaryota</taxon>
        <taxon>Metazoa</taxon>
        <taxon>Ecdysozoa</taxon>
        <taxon>Arthropoda</taxon>
        <taxon>Hexapoda</taxon>
        <taxon>Collembola</taxon>
        <taxon>Entomobryomorpha</taxon>
        <taxon>Isotomoidea</taxon>
        <taxon>Isotomidae</taxon>
        <taxon>Proisotominae</taxon>
        <taxon>Folsomia</taxon>
    </lineage>
</organism>
<dbReference type="InterPro" id="IPR042495">
    <property type="entry name" value="PDGFRL"/>
</dbReference>
<protein>
    <recommendedName>
        <fullName evidence="4">Ig-like domain-containing protein</fullName>
    </recommendedName>
</protein>
<comment type="caution">
    <text evidence="2">The sequence shown here is derived from an EMBL/GenBank/DDBJ whole genome shotgun (WGS) entry which is preliminary data.</text>
</comment>